<evidence type="ECO:0000256" key="1">
    <source>
        <dbReference type="SAM" id="MobiDB-lite"/>
    </source>
</evidence>
<evidence type="ECO:0000313" key="2">
    <source>
        <dbReference type="EMBL" id="KAJ7698714.1"/>
    </source>
</evidence>
<keyword evidence="3" id="KW-1185">Reference proteome</keyword>
<dbReference type="AlphaFoldDB" id="A0AAD7GPB4"/>
<dbReference type="Proteomes" id="UP001221757">
    <property type="component" value="Unassembled WGS sequence"/>
</dbReference>
<comment type="caution">
    <text evidence="2">The sequence shown here is derived from an EMBL/GenBank/DDBJ whole genome shotgun (WGS) entry which is preliminary data.</text>
</comment>
<accession>A0AAD7GPB4</accession>
<reference evidence="2" key="1">
    <citation type="submission" date="2023-03" db="EMBL/GenBank/DDBJ databases">
        <title>Massive genome expansion in bonnet fungi (Mycena s.s.) driven by repeated elements and novel gene families across ecological guilds.</title>
        <authorList>
            <consortium name="Lawrence Berkeley National Laboratory"/>
            <person name="Harder C.B."/>
            <person name="Miyauchi S."/>
            <person name="Viragh M."/>
            <person name="Kuo A."/>
            <person name="Thoen E."/>
            <person name="Andreopoulos B."/>
            <person name="Lu D."/>
            <person name="Skrede I."/>
            <person name="Drula E."/>
            <person name="Henrissat B."/>
            <person name="Morin E."/>
            <person name="Kohler A."/>
            <person name="Barry K."/>
            <person name="LaButti K."/>
            <person name="Morin E."/>
            <person name="Salamov A."/>
            <person name="Lipzen A."/>
            <person name="Mereny Z."/>
            <person name="Hegedus B."/>
            <person name="Baldrian P."/>
            <person name="Stursova M."/>
            <person name="Weitz H."/>
            <person name="Taylor A."/>
            <person name="Grigoriev I.V."/>
            <person name="Nagy L.G."/>
            <person name="Martin F."/>
            <person name="Kauserud H."/>
        </authorList>
    </citation>
    <scope>NUCLEOTIDE SEQUENCE</scope>
    <source>
        <strain evidence="2">CBHHK067</strain>
    </source>
</reference>
<protein>
    <submittedName>
        <fullName evidence="2">Uncharacterized protein</fullName>
    </submittedName>
</protein>
<dbReference type="EMBL" id="JARKIE010000025">
    <property type="protein sequence ID" value="KAJ7698714.1"/>
    <property type="molecule type" value="Genomic_DNA"/>
</dbReference>
<evidence type="ECO:0000313" key="3">
    <source>
        <dbReference type="Proteomes" id="UP001221757"/>
    </source>
</evidence>
<feature type="compositionally biased region" description="Gly residues" evidence="1">
    <location>
        <begin position="82"/>
        <end position="91"/>
    </location>
</feature>
<name>A0AAD7GPB4_MYCRO</name>
<feature type="compositionally biased region" description="Basic and acidic residues" evidence="1">
    <location>
        <begin position="105"/>
        <end position="119"/>
    </location>
</feature>
<gene>
    <name evidence="2" type="ORF">B0H17DRAFT_1177362</name>
</gene>
<sequence length="198" mass="20862">MHAYSREMETTMKTVVHGAQLARGYKNNAYLHVQACTVRSRGDATQARANEVVPPTHARSPLSVERSGQGTGQGTGRVDANSGGGGGGGGAFALAPGTIMMRVDSSGEKEEERRNRRGCDCPSRISATQVPHPSAPNPHVSISATTPPAPDILSRSPDALSAKMPGQHKRDKRVQVTGVLRSVRVRVVEAEGGNTSTM</sequence>
<organism evidence="2 3">
    <name type="scientific">Mycena rosella</name>
    <name type="common">Pink bonnet</name>
    <name type="synonym">Agaricus rosellus</name>
    <dbReference type="NCBI Taxonomy" id="1033263"/>
    <lineage>
        <taxon>Eukaryota</taxon>
        <taxon>Fungi</taxon>
        <taxon>Dikarya</taxon>
        <taxon>Basidiomycota</taxon>
        <taxon>Agaricomycotina</taxon>
        <taxon>Agaricomycetes</taxon>
        <taxon>Agaricomycetidae</taxon>
        <taxon>Agaricales</taxon>
        <taxon>Marasmiineae</taxon>
        <taxon>Mycenaceae</taxon>
        <taxon>Mycena</taxon>
    </lineage>
</organism>
<proteinExistence type="predicted"/>
<feature type="region of interest" description="Disordered" evidence="1">
    <location>
        <begin position="43"/>
        <end position="175"/>
    </location>
</feature>